<dbReference type="GO" id="GO:0004540">
    <property type="term" value="F:RNA nuclease activity"/>
    <property type="evidence" value="ECO:0007669"/>
    <property type="project" value="InterPro"/>
</dbReference>
<feature type="domain" description="NYN" evidence="1">
    <location>
        <begin position="7"/>
        <end position="146"/>
    </location>
</feature>
<gene>
    <name evidence="2" type="primary">nicB</name>
    <name evidence="2" type="ORF">Mrose_00731</name>
</gene>
<accession>A0A399EXF8</accession>
<sequence>MPGDSIVYVDGFNLYYGALKGSPYKWLDLEAYFKRIRPNDRIRRIQYFTARVKGKSDQAAYLSALSTRPIVHTEFGLFKSKRIQCGVSSCSYTGDRRFPAFEEKGTDVNIALRMLDDAYQQACDQLILVSADSDLVPALKLIRQRFPQIRIVVYLPYRDVVLPDGSVKHNPRGAARELRSVAHRCKQLPLAELGKAQFPDPLPDGKGGFIQKPSSW</sequence>
<organism evidence="2 3">
    <name type="scientific">Calidithermus roseus</name>
    <dbReference type="NCBI Taxonomy" id="1644118"/>
    <lineage>
        <taxon>Bacteria</taxon>
        <taxon>Thermotogati</taxon>
        <taxon>Deinococcota</taxon>
        <taxon>Deinococci</taxon>
        <taxon>Thermales</taxon>
        <taxon>Thermaceae</taxon>
        <taxon>Calidithermus</taxon>
    </lineage>
</organism>
<dbReference type="GO" id="GO:0004497">
    <property type="term" value="F:monooxygenase activity"/>
    <property type="evidence" value="ECO:0007669"/>
    <property type="project" value="UniProtKB-KW"/>
</dbReference>
<dbReference type="Gene3D" id="3.40.50.1010">
    <property type="entry name" value="5'-nuclease"/>
    <property type="match status" value="1"/>
</dbReference>
<evidence type="ECO:0000259" key="1">
    <source>
        <dbReference type="Pfam" id="PF01936"/>
    </source>
</evidence>
<proteinExistence type="predicted"/>
<protein>
    <submittedName>
        <fullName evidence="2">6-hydroxy-3-succinoylpyridine 3-monooxygenase HspA</fullName>
        <ecNumber evidence="2">1.14.13.163</ecNumber>
    </submittedName>
</protein>
<comment type="caution">
    <text evidence="2">The sequence shown here is derived from an EMBL/GenBank/DDBJ whole genome shotgun (WGS) entry which is preliminary data.</text>
</comment>
<dbReference type="AlphaFoldDB" id="A0A399EXF8"/>
<dbReference type="InterPro" id="IPR021139">
    <property type="entry name" value="NYN"/>
</dbReference>
<evidence type="ECO:0000313" key="2">
    <source>
        <dbReference type="EMBL" id="RIH88698.1"/>
    </source>
</evidence>
<dbReference type="Pfam" id="PF01936">
    <property type="entry name" value="NYN"/>
    <property type="match status" value="1"/>
</dbReference>
<name>A0A399EXF8_9DEIN</name>
<dbReference type="EMBL" id="QWLA01000008">
    <property type="protein sequence ID" value="RIH88698.1"/>
    <property type="molecule type" value="Genomic_DNA"/>
</dbReference>
<dbReference type="OrthoDB" id="9809421at2"/>
<keyword evidence="2" id="KW-0560">Oxidoreductase</keyword>
<keyword evidence="3" id="KW-1185">Reference proteome</keyword>
<dbReference type="EC" id="1.14.13.163" evidence="2"/>
<dbReference type="Proteomes" id="UP000265341">
    <property type="component" value="Unassembled WGS sequence"/>
</dbReference>
<dbReference type="RefSeq" id="WP_119276071.1">
    <property type="nucleotide sequence ID" value="NZ_QWLA01000008.1"/>
</dbReference>
<evidence type="ECO:0000313" key="3">
    <source>
        <dbReference type="Proteomes" id="UP000265341"/>
    </source>
</evidence>
<dbReference type="CDD" id="cd18722">
    <property type="entry name" value="PIN_NicB-like"/>
    <property type="match status" value="1"/>
</dbReference>
<reference evidence="2 3" key="1">
    <citation type="submission" date="2018-08" db="EMBL/GenBank/DDBJ databases">
        <title>Meiothermus roseus NBRC 110900 genome sequencing project.</title>
        <authorList>
            <person name="Da Costa M.S."/>
            <person name="Albuquerque L."/>
            <person name="Raposo P."/>
            <person name="Froufe H.J.C."/>
            <person name="Barroso C.S."/>
            <person name="Egas C."/>
        </authorList>
    </citation>
    <scope>NUCLEOTIDE SEQUENCE [LARGE SCALE GENOMIC DNA]</scope>
    <source>
        <strain evidence="2 3">NBRC 110900</strain>
    </source>
</reference>
<keyword evidence="2" id="KW-0503">Monooxygenase</keyword>